<dbReference type="InterPro" id="IPR033121">
    <property type="entry name" value="PEPTIDASE_A1"/>
</dbReference>
<keyword evidence="3 9" id="KW-0732">Signal</keyword>
<feature type="compositionally biased region" description="Pro residues" evidence="7">
    <location>
        <begin position="382"/>
        <end position="400"/>
    </location>
</feature>
<feature type="compositionally biased region" description="Acidic residues" evidence="7">
    <location>
        <begin position="1683"/>
        <end position="1710"/>
    </location>
</feature>
<dbReference type="EMBL" id="HBKQ01043763">
    <property type="protein sequence ID" value="CAE2268076.1"/>
    <property type="molecule type" value="Transcribed_RNA"/>
</dbReference>
<evidence type="ECO:0000256" key="6">
    <source>
        <dbReference type="ARBA" id="ARBA00023145"/>
    </source>
</evidence>
<feature type="signal peptide" evidence="9">
    <location>
        <begin position="1"/>
        <end position="24"/>
    </location>
</feature>
<evidence type="ECO:0000313" key="11">
    <source>
        <dbReference type="EMBL" id="CAE2268076.1"/>
    </source>
</evidence>
<dbReference type="GO" id="GO:0006508">
    <property type="term" value="P:proteolysis"/>
    <property type="evidence" value="ECO:0007669"/>
    <property type="project" value="UniProtKB-KW"/>
</dbReference>
<protein>
    <recommendedName>
        <fullName evidence="10">Peptidase A1 domain-containing protein</fullName>
    </recommendedName>
</protein>
<evidence type="ECO:0000256" key="3">
    <source>
        <dbReference type="ARBA" id="ARBA00022729"/>
    </source>
</evidence>
<evidence type="ECO:0000256" key="9">
    <source>
        <dbReference type="SAM" id="SignalP"/>
    </source>
</evidence>
<feature type="compositionally biased region" description="Pro residues" evidence="7">
    <location>
        <begin position="201"/>
        <end position="268"/>
    </location>
</feature>
<keyword evidence="5" id="KW-0378">Hydrolase</keyword>
<feature type="compositionally biased region" description="Low complexity" evidence="7">
    <location>
        <begin position="322"/>
        <end position="331"/>
    </location>
</feature>
<keyword evidence="8" id="KW-0812">Transmembrane</keyword>
<feature type="region of interest" description="Disordered" evidence="7">
    <location>
        <begin position="1636"/>
        <end position="1730"/>
    </location>
</feature>
<feature type="transmembrane region" description="Helical" evidence="8">
    <location>
        <begin position="1591"/>
        <end position="1609"/>
    </location>
</feature>
<feature type="compositionally biased region" description="Low complexity" evidence="7">
    <location>
        <begin position="623"/>
        <end position="634"/>
    </location>
</feature>
<feature type="compositionally biased region" description="Pro residues" evidence="7">
    <location>
        <begin position="277"/>
        <end position="291"/>
    </location>
</feature>
<dbReference type="SUPFAM" id="SSF50630">
    <property type="entry name" value="Acid proteases"/>
    <property type="match status" value="1"/>
</dbReference>
<dbReference type="Gene3D" id="2.40.70.10">
    <property type="entry name" value="Acid Proteases"/>
    <property type="match status" value="2"/>
</dbReference>
<dbReference type="PROSITE" id="PS51767">
    <property type="entry name" value="PEPTIDASE_A1"/>
    <property type="match status" value="1"/>
</dbReference>
<dbReference type="Pfam" id="PF14543">
    <property type="entry name" value="TAXi_N"/>
    <property type="match status" value="1"/>
</dbReference>
<sequence>MVRFSGAALSSLAALCATAGGASASASASAAVSGRRNAAVDHHPPVGTHTVEILPTSSILLDQIRDALLDDAAAANLRGDDRRRDLLDRFLRTAYSHPRSALDESLVSRLHPTHPARKLRDEHNVLVEEFESSRALSRYETDLRRRLGLFPFGDLDAASALDATREGYGPLGQLDLMGNGGAGAAEKPMENEGGHGRSLQYPPPPQPGQPGAPPPQQPGQPAPGQPGGPPPQPGQPAAVPSPQPGQPGAVPPPQPGQPGGPPPQPGQPGIPGQPGDTMPPPPPNVVPPAPPEAGGQPGLEAPAIPPPQPGQPGYVPPPQPGQPGYVPGQPGEAPPPQPGQPGYVLPTPPPQPGQPGYVPGQPGDAPPPPQPGQPGAPEMPGAVPPPQPGQPGYVPPPQPGQPGYIPGTAGQPGAPGMPGTVPPPQPGQPGYVPGTPGSSEALGAPGMPGQPGVPGQPPQPGQPGYIPGTAGSSEEALGAPGMPGQPGDGADPALYAGLGPVILNETQTNATAMLNETQTINSTVPGTVVPIGAVEEQQQPGQPGVPGQPGMPGQPGQPGMPGAEGTVIAVVAAATAIPTVLPSSVPSSLPSLNPTDVKVLEQPGEPGQPGQPQQPGQPGAPGEPGQPQQPGQPGSTLPSDTPAEVVIPPDAPPDAALPPGFDEGGEILTGGLLNSYQTVPLLQGLGTHYSSVWVGSPNPQRVSVIVDTGSHFTAFPCQGCDKCGEEHHTDNYFHPSESTSFKPLECSECSDGARCNNGQCTFGQSYTEGSSWKAYEARDRFFCSGARPEDAKHPVDNSYAINFMFGCQTSLTGLFVGQLADGIMGMAAHEATLVKNMYEQSKIQHLMFAMCFRRELDASKDGVTAGVLTLGGVDARLQRSPMVYARNKVHDGWFTVNVKKLYLRPNGGQSAAEGGGTAGLAFGDAHTEVGNEVSGLANPTTVPGKPQPIVMNPSLINSGKGVIVDSGTTDTYFHRALGVRFGRMWKSYTGKDYNNKGMKLSRQELMRLPTLLVQLEAYDDSGAGASGAPGGSGIGADGTPAEQGEETIIASEHIPGTAAAVDPSSPNDVLLAIPASHYMEFSPKDRTYTSRIYFSESSGGVLGANAMMGHDVLFDMENGRVGFSESNCEYMDVVSVSEGGDNGADDGGVLQGNDCRLSVPTLSEGCAKTVDMALCDTGDDSTVLTGTEKWSMVVESPGTPAGMSCEEVMLRDVLPGEQPPLVSCDGNGLCFTVQPCHITCSEAKTDDITGAIPADEDEALAFESTVAGGEDQRCGNDLWGACEYSCNQTRVTSTLMSDGECHATSVEMRACHVDACGRSDPCRVPFVVHAILAFRGANAPLFTGKYRERFVESFASTVNMNRVGKDELFGPGDVKVLSANHWYENDIEETSGGERDGTPVGMKLIVEISIFNPNARVPQVVYEPLEEESPEDVAANETNVDAASVGDVKVRAKQTLDAMISAVRNAWNNLGGPPRATCDESDIYPLSRTALHVHMELERSSFMKELIIELMESGGTISNYDDDDDDSSWSDPFNPMYKTQSYQDNSKFLSSWTVKTEIGGGTFHDHSGDFPTQRGFNKDYVMYYMKTNAQILLVVFAALLCVCCAGTCCGRTCARRRYEAHAASLMEKLASRADERRRGQYAKVGEGDDGDSDGDDEMGFANVGYRDHPAEEDYDLGEGCGGGEDDQEEEEDYDLDLGEGGGEEEDEEGVAADANGANENDDTFNGESDK</sequence>
<feature type="compositionally biased region" description="Pro residues" evidence="7">
    <location>
        <begin position="303"/>
        <end position="321"/>
    </location>
</feature>
<keyword evidence="4" id="KW-0064">Aspartyl protease</keyword>
<feature type="compositionally biased region" description="Low complexity" evidence="7">
    <location>
        <begin position="428"/>
        <end position="447"/>
    </location>
</feature>
<evidence type="ECO:0000256" key="5">
    <source>
        <dbReference type="ARBA" id="ARBA00022801"/>
    </source>
</evidence>
<feature type="region of interest" description="Disordered" evidence="7">
    <location>
        <begin position="537"/>
        <end position="563"/>
    </location>
</feature>
<feature type="region of interest" description="Disordered" evidence="7">
    <location>
        <begin position="581"/>
        <end position="663"/>
    </location>
</feature>
<keyword evidence="6" id="KW-0865">Zymogen</keyword>
<evidence type="ECO:0000256" key="8">
    <source>
        <dbReference type="SAM" id="Phobius"/>
    </source>
</evidence>
<feature type="compositionally biased region" description="Low complexity" evidence="7">
    <location>
        <begin position="354"/>
        <end position="363"/>
    </location>
</feature>
<accession>A0A7S4N6N7</accession>
<dbReference type="PROSITE" id="PS00141">
    <property type="entry name" value="ASP_PROTEASE"/>
    <property type="match status" value="1"/>
</dbReference>
<feature type="compositionally biased region" description="Acidic residues" evidence="7">
    <location>
        <begin position="1647"/>
        <end position="1658"/>
    </location>
</feature>
<name>A0A7S4N6N7_9STRA</name>
<feature type="domain" description="Peptidase A1" evidence="10">
    <location>
        <begin position="688"/>
        <end position="1124"/>
    </location>
</feature>
<dbReference type="PANTHER" id="PTHR47965:SF12">
    <property type="entry name" value="ASPARTIC PROTEINASE 3-RELATED"/>
    <property type="match status" value="1"/>
</dbReference>
<evidence type="ECO:0000256" key="2">
    <source>
        <dbReference type="ARBA" id="ARBA00022670"/>
    </source>
</evidence>
<dbReference type="InterPro" id="IPR001461">
    <property type="entry name" value="Aspartic_peptidase_A1"/>
</dbReference>
<feature type="compositionally biased region" description="Pro residues" evidence="7">
    <location>
        <begin position="364"/>
        <end position="374"/>
    </location>
</feature>
<keyword evidence="8" id="KW-0472">Membrane</keyword>
<comment type="similarity">
    <text evidence="1">Belongs to the peptidase A1 family.</text>
</comment>
<gene>
    <name evidence="11" type="ORF">OAUR00152_LOCUS30191</name>
</gene>
<feature type="region of interest" description="Disordered" evidence="7">
    <location>
        <begin position="179"/>
        <end position="493"/>
    </location>
</feature>
<dbReference type="InterPro" id="IPR032861">
    <property type="entry name" value="TAXi_N"/>
</dbReference>
<organism evidence="11">
    <name type="scientific">Odontella aurita</name>
    <dbReference type="NCBI Taxonomy" id="265563"/>
    <lineage>
        <taxon>Eukaryota</taxon>
        <taxon>Sar</taxon>
        <taxon>Stramenopiles</taxon>
        <taxon>Ochrophyta</taxon>
        <taxon>Bacillariophyta</taxon>
        <taxon>Mediophyceae</taxon>
        <taxon>Biddulphiophycidae</taxon>
        <taxon>Eupodiscales</taxon>
        <taxon>Odontellaceae</taxon>
        <taxon>Odontella</taxon>
    </lineage>
</organism>
<keyword evidence="8" id="KW-1133">Transmembrane helix</keyword>
<feature type="compositionally biased region" description="Low complexity" evidence="7">
    <location>
        <begin position="581"/>
        <end position="617"/>
    </location>
</feature>
<reference evidence="11" key="1">
    <citation type="submission" date="2021-01" db="EMBL/GenBank/DDBJ databases">
        <authorList>
            <person name="Corre E."/>
            <person name="Pelletier E."/>
            <person name="Niang G."/>
            <person name="Scheremetjew M."/>
            <person name="Finn R."/>
            <person name="Kale V."/>
            <person name="Holt S."/>
            <person name="Cochrane G."/>
            <person name="Meng A."/>
            <person name="Brown T."/>
            <person name="Cohen L."/>
        </authorList>
    </citation>
    <scope>NUCLEOTIDE SEQUENCE</scope>
    <source>
        <strain evidence="11">Isolate 1302-5</strain>
    </source>
</reference>
<dbReference type="InterPro" id="IPR001969">
    <property type="entry name" value="Aspartic_peptidase_AS"/>
</dbReference>
<evidence type="ECO:0000256" key="1">
    <source>
        <dbReference type="ARBA" id="ARBA00007447"/>
    </source>
</evidence>
<feature type="compositionally biased region" description="Low complexity" evidence="7">
    <location>
        <begin position="292"/>
        <end position="302"/>
    </location>
</feature>
<evidence type="ECO:0000256" key="7">
    <source>
        <dbReference type="SAM" id="MobiDB-lite"/>
    </source>
</evidence>
<feature type="compositionally biased region" description="Low complexity" evidence="7">
    <location>
        <begin position="401"/>
        <end position="419"/>
    </location>
</feature>
<dbReference type="InterPro" id="IPR021109">
    <property type="entry name" value="Peptidase_aspartic_dom_sf"/>
</dbReference>
<dbReference type="PANTHER" id="PTHR47965">
    <property type="entry name" value="ASPARTYL PROTEASE-RELATED"/>
    <property type="match status" value="1"/>
</dbReference>
<dbReference type="GO" id="GO:0004190">
    <property type="term" value="F:aspartic-type endopeptidase activity"/>
    <property type="evidence" value="ECO:0007669"/>
    <property type="project" value="UniProtKB-KW"/>
</dbReference>
<proteinExistence type="inferred from homology"/>
<evidence type="ECO:0000256" key="4">
    <source>
        <dbReference type="ARBA" id="ARBA00022750"/>
    </source>
</evidence>
<evidence type="ECO:0000259" key="10">
    <source>
        <dbReference type="PROSITE" id="PS51767"/>
    </source>
</evidence>
<keyword evidence="2" id="KW-0645">Protease</keyword>
<feature type="chain" id="PRO_5030605146" description="Peptidase A1 domain-containing protein" evidence="9">
    <location>
        <begin position="25"/>
        <end position="1730"/>
    </location>
</feature>